<evidence type="ECO:0000256" key="6">
    <source>
        <dbReference type="ARBA" id="ARBA00022448"/>
    </source>
</evidence>
<evidence type="ECO:0000313" key="16">
    <source>
        <dbReference type="Proteomes" id="UP000225379"/>
    </source>
</evidence>
<comment type="subcellular location">
    <subcellularLocation>
        <location evidence="2">Cell membrane</location>
        <topology evidence="2">Single-pass membrane protein</topology>
    </subcellularLocation>
</comment>
<keyword evidence="10 14" id="KW-1133">Transmembrane helix</keyword>
<keyword evidence="9" id="KW-0653">Protein transport</keyword>
<dbReference type="InterPro" id="IPR003849">
    <property type="entry name" value="Preprotein_translocase_YajC"/>
</dbReference>
<accession>A0A2B8AXS2</accession>
<keyword evidence="6" id="KW-0813">Transport</keyword>
<gene>
    <name evidence="15" type="primary">yajC</name>
    <name evidence="15" type="ORF">CRT60_28430</name>
</gene>
<evidence type="ECO:0000256" key="7">
    <source>
        <dbReference type="ARBA" id="ARBA00022475"/>
    </source>
</evidence>
<dbReference type="GO" id="GO:0015031">
    <property type="term" value="P:protein transport"/>
    <property type="evidence" value="ECO:0007669"/>
    <property type="project" value="UniProtKB-KW"/>
</dbReference>
<dbReference type="NCBIfam" id="TIGR00739">
    <property type="entry name" value="yajC"/>
    <property type="match status" value="1"/>
</dbReference>
<keyword evidence="16" id="KW-1185">Reference proteome</keyword>
<evidence type="ECO:0000256" key="2">
    <source>
        <dbReference type="ARBA" id="ARBA00004162"/>
    </source>
</evidence>
<evidence type="ECO:0000256" key="1">
    <source>
        <dbReference type="ARBA" id="ARBA00002061"/>
    </source>
</evidence>
<dbReference type="EMBL" id="PDKW01000043">
    <property type="protein sequence ID" value="PGH53774.1"/>
    <property type="molecule type" value="Genomic_DNA"/>
</dbReference>
<evidence type="ECO:0000256" key="8">
    <source>
        <dbReference type="ARBA" id="ARBA00022692"/>
    </source>
</evidence>
<dbReference type="PANTHER" id="PTHR33909:SF1">
    <property type="entry name" value="SEC TRANSLOCON ACCESSORY COMPLEX SUBUNIT YAJC"/>
    <property type="match status" value="1"/>
</dbReference>
<comment type="function">
    <text evidence="1">The SecYEG-SecDF-YajC-YidC holo-translocon (HTL) protein secretase/insertase is a supercomplex required for protein secretion, insertion of proteins into membranes, and assembly of membrane protein complexes. While the SecYEG complex is essential for assembly of a number of proteins and complexes, the SecDF-YajC-YidC subcomplex facilitates these functions.</text>
</comment>
<comment type="caution">
    <text evidence="15">The sequence shown here is derived from an EMBL/GenBank/DDBJ whole genome shotgun (WGS) entry which is preliminary data.</text>
</comment>
<evidence type="ECO:0000256" key="9">
    <source>
        <dbReference type="ARBA" id="ARBA00022927"/>
    </source>
</evidence>
<dbReference type="PANTHER" id="PTHR33909">
    <property type="entry name" value="SEC TRANSLOCON ACCESSORY COMPLEX SUBUNIT YAJC"/>
    <property type="match status" value="1"/>
</dbReference>
<dbReference type="Proteomes" id="UP000225379">
    <property type="component" value="Unassembled WGS sequence"/>
</dbReference>
<evidence type="ECO:0000256" key="11">
    <source>
        <dbReference type="ARBA" id="ARBA00023010"/>
    </source>
</evidence>
<evidence type="ECO:0000256" key="14">
    <source>
        <dbReference type="SAM" id="Phobius"/>
    </source>
</evidence>
<dbReference type="PRINTS" id="PR01853">
    <property type="entry name" value="YAJCTRNLCASE"/>
</dbReference>
<evidence type="ECO:0000256" key="3">
    <source>
        <dbReference type="ARBA" id="ARBA00006742"/>
    </source>
</evidence>
<keyword evidence="8 14" id="KW-0812">Transmembrane</keyword>
<name>A0A2B8AXS2_9PROT</name>
<dbReference type="OrthoDB" id="9811406at2"/>
<dbReference type="Pfam" id="PF02699">
    <property type="entry name" value="YajC"/>
    <property type="match status" value="1"/>
</dbReference>
<evidence type="ECO:0000256" key="13">
    <source>
        <dbReference type="SAM" id="MobiDB-lite"/>
    </source>
</evidence>
<evidence type="ECO:0000256" key="10">
    <source>
        <dbReference type="ARBA" id="ARBA00022989"/>
    </source>
</evidence>
<feature type="region of interest" description="Disordered" evidence="13">
    <location>
        <begin position="107"/>
        <end position="141"/>
    </location>
</feature>
<reference evidence="16" key="1">
    <citation type="submission" date="2017-10" db="EMBL/GenBank/DDBJ databases">
        <authorList>
            <person name="Kravchenko I.K."/>
            <person name="Grouzdev D.S."/>
        </authorList>
    </citation>
    <scope>NUCLEOTIDE SEQUENCE [LARGE SCALE GENOMIC DNA]</scope>
    <source>
        <strain evidence="16">B2</strain>
    </source>
</reference>
<feature type="transmembrane region" description="Helical" evidence="14">
    <location>
        <begin position="20"/>
        <end position="39"/>
    </location>
</feature>
<comment type="similarity">
    <text evidence="3">Belongs to the YajC family.</text>
</comment>
<dbReference type="AlphaFoldDB" id="A0A2B8AXS2"/>
<evidence type="ECO:0000256" key="12">
    <source>
        <dbReference type="ARBA" id="ARBA00023136"/>
    </source>
</evidence>
<keyword evidence="11" id="KW-0811">Translocation</keyword>
<protein>
    <recommendedName>
        <fullName evidence="5">Sec translocon accessory complex subunit YajC</fullName>
    </recommendedName>
</protein>
<dbReference type="GO" id="GO:0005886">
    <property type="term" value="C:plasma membrane"/>
    <property type="evidence" value="ECO:0007669"/>
    <property type="project" value="UniProtKB-SubCell"/>
</dbReference>
<evidence type="ECO:0000256" key="5">
    <source>
        <dbReference type="ARBA" id="ARBA00014962"/>
    </source>
</evidence>
<dbReference type="RefSeq" id="WP_098739828.1">
    <property type="nucleotide sequence ID" value="NZ_PDKW01000043.1"/>
</dbReference>
<evidence type="ECO:0000256" key="4">
    <source>
        <dbReference type="ARBA" id="ARBA00011718"/>
    </source>
</evidence>
<evidence type="ECO:0000313" key="15">
    <source>
        <dbReference type="EMBL" id="PGH53774.1"/>
    </source>
</evidence>
<dbReference type="SMART" id="SM01323">
    <property type="entry name" value="YajC"/>
    <property type="match status" value="1"/>
</dbReference>
<feature type="compositionally biased region" description="Gly residues" evidence="13">
    <location>
        <begin position="132"/>
        <end position="141"/>
    </location>
</feature>
<proteinExistence type="inferred from homology"/>
<comment type="subunit">
    <text evidence="4">Part of the SecDF-YidC-YajC translocase complex. The SecDF-YidC-YajC translocase forms a supercomplex with SecYEG, called the holo-translocon (HTL).</text>
</comment>
<keyword evidence="7" id="KW-1003">Cell membrane</keyword>
<keyword evidence="12 14" id="KW-0472">Membrane</keyword>
<sequence>MFVSTAYAQTAAPAGGGGDMLVQFAPLILIFVVFYFLLIRPQQKKMKEHKAMLSAIRRGDRVVTGGGIIGIVTKVGTDDEITVEIAENVRVRCLRSTVNLVLAKTEPAGKSGGDAAPTVDGEAKPADTTAAGGIGKLFGRK</sequence>
<organism evidence="15 16">
    <name type="scientific">Azospirillum palustre</name>
    <dbReference type="NCBI Taxonomy" id="2044885"/>
    <lineage>
        <taxon>Bacteria</taxon>
        <taxon>Pseudomonadati</taxon>
        <taxon>Pseudomonadota</taxon>
        <taxon>Alphaproteobacteria</taxon>
        <taxon>Rhodospirillales</taxon>
        <taxon>Azospirillaceae</taxon>
        <taxon>Azospirillum</taxon>
    </lineage>
</organism>